<protein>
    <submittedName>
        <fullName evidence="1">Uncharacterized protein</fullName>
    </submittedName>
</protein>
<dbReference type="HOGENOM" id="CLU_213277_0_0_9"/>
<evidence type="ECO:0000313" key="2">
    <source>
        <dbReference type="Proteomes" id="UP000005481"/>
    </source>
</evidence>
<keyword evidence="2" id="KW-1185">Reference proteome</keyword>
<sequence>MADIRNLIKQQKNVIRQVYKGFTSNTTGGCCGVNLPPAEQAELKRLKTGEKH</sequence>
<evidence type="ECO:0000313" key="1">
    <source>
        <dbReference type="EMBL" id="EHM38394.1"/>
    </source>
</evidence>
<accession>G9YJJ5</accession>
<proteinExistence type="predicted"/>
<dbReference type="EMBL" id="AGCJ01000081">
    <property type="protein sequence ID" value="EHM38394.1"/>
    <property type="molecule type" value="Genomic_DNA"/>
</dbReference>
<reference evidence="1 2" key="1">
    <citation type="submission" date="2011-08" db="EMBL/GenBank/DDBJ databases">
        <authorList>
            <person name="Weinstock G."/>
            <person name="Sodergren E."/>
            <person name="Clifton S."/>
            <person name="Fulton L."/>
            <person name="Fulton B."/>
            <person name="Courtney L."/>
            <person name="Fronick C."/>
            <person name="Harrison M."/>
            <person name="Strong C."/>
            <person name="Farmer C."/>
            <person name="Delahaunty K."/>
            <person name="Markovic C."/>
            <person name="Hall O."/>
            <person name="Minx P."/>
            <person name="Tomlinson C."/>
            <person name="Mitreva M."/>
            <person name="Hou S."/>
            <person name="Chen J."/>
            <person name="Wollam A."/>
            <person name="Pepin K.H."/>
            <person name="Johnson M."/>
            <person name="Bhonagiri V."/>
            <person name="Zhang X."/>
            <person name="Suruliraj S."/>
            <person name="Warren W."/>
            <person name="Chinwalla A."/>
            <person name="Mardis E.R."/>
            <person name="Wilson R.K."/>
        </authorList>
    </citation>
    <scope>NUCLEOTIDE SEQUENCE [LARGE SCALE GENOMIC DNA]</scope>
    <source>
        <strain evidence="1 2">F0357</strain>
    </source>
</reference>
<dbReference type="AlphaFoldDB" id="G9YJJ5"/>
<organism evidence="1 2">
    <name type="scientific">Anaeroglobus geminatus F0357</name>
    <dbReference type="NCBI Taxonomy" id="861450"/>
    <lineage>
        <taxon>Bacteria</taxon>
        <taxon>Bacillati</taxon>
        <taxon>Bacillota</taxon>
        <taxon>Negativicutes</taxon>
        <taxon>Veillonellales</taxon>
        <taxon>Veillonellaceae</taxon>
        <taxon>Anaeroglobus</taxon>
    </lineage>
</organism>
<dbReference type="Proteomes" id="UP000005481">
    <property type="component" value="Unassembled WGS sequence"/>
</dbReference>
<dbReference type="RefSeq" id="WP_006790813.1">
    <property type="nucleotide sequence ID" value="NZ_JH417610.1"/>
</dbReference>
<comment type="caution">
    <text evidence="1">The sequence shown here is derived from an EMBL/GenBank/DDBJ whole genome shotgun (WGS) entry which is preliminary data.</text>
</comment>
<dbReference type="eggNOG" id="ENOG502ZHSM">
    <property type="taxonomic scope" value="Bacteria"/>
</dbReference>
<name>G9YJJ5_9FIRM</name>
<gene>
    <name evidence="1" type="ORF">HMPREF0080_01848</name>
</gene>